<feature type="compositionally biased region" description="Acidic residues" evidence="1">
    <location>
        <begin position="60"/>
        <end position="71"/>
    </location>
</feature>
<reference evidence="3" key="1">
    <citation type="submission" date="2020-11" db="EMBL/GenBank/DDBJ databases">
        <authorList>
            <consortium name="DOE Joint Genome Institute"/>
            <person name="Ahrendt S."/>
            <person name="Riley R."/>
            <person name="Andreopoulos W."/>
            <person name="Labutti K."/>
            <person name="Pangilinan J."/>
            <person name="Ruiz-Duenas F.J."/>
            <person name="Barrasa J.M."/>
            <person name="Sanchez-Garcia M."/>
            <person name="Camarero S."/>
            <person name="Miyauchi S."/>
            <person name="Serrano A."/>
            <person name="Linde D."/>
            <person name="Babiker R."/>
            <person name="Drula E."/>
            <person name="Ayuso-Fernandez I."/>
            <person name="Pacheco R."/>
            <person name="Padilla G."/>
            <person name="Ferreira P."/>
            <person name="Barriuso J."/>
            <person name="Kellner H."/>
            <person name="Castanera R."/>
            <person name="Alfaro M."/>
            <person name="Ramirez L."/>
            <person name="Pisabarro A.G."/>
            <person name="Kuo A."/>
            <person name="Tritt A."/>
            <person name="Lipzen A."/>
            <person name="He G."/>
            <person name="Yan M."/>
            <person name="Ng V."/>
            <person name="Cullen D."/>
            <person name="Martin F."/>
            <person name="Rosso M.-N."/>
            <person name="Henrissat B."/>
            <person name="Hibbett D."/>
            <person name="Martinez A.T."/>
            <person name="Grigoriev I.V."/>
        </authorList>
    </citation>
    <scope>NUCLEOTIDE SEQUENCE</scope>
    <source>
        <strain evidence="3">AH 40177</strain>
    </source>
</reference>
<organism evidence="3 4">
    <name type="scientific">Rhodocollybia butyracea</name>
    <dbReference type="NCBI Taxonomy" id="206335"/>
    <lineage>
        <taxon>Eukaryota</taxon>
        <taxon>Fungi</taxon>
        <taxon>Dikarya</taxon>
        <taxon>Basidiomycota</taxon>
        <taxon>Agaricomycotina</taxon>
        <taxon>Agaricomycetes</taxon>
        <taxon>Agaricomycetidae</taxon>
        <taxon>Agaricales</taxon>
        <taxon>Marasmiineae</taxon>
        <taxon>Omphalotaceae</taxon>
        <taxon>Rhodocollybia</taxon>
    </lineage>
</organism>
<feature type="region of interest" description="Disordered" evidence="1">
    <location>
        <begin position="1"/>
        <end position="83"/>
    </location>
</feature>
<name>A0A9P5PVJ7_9AGAR</name>
<dbReference type="GO" id="GO:0003700">
    <property type="term" value="F:DNA-binding transcription factor activity"/>
    <property type="evidence" value="ECO:0007669"/>
    <property type="project" value="InterPro"/>
</dbReference>
<dbReference type="Pfam" id="PF07716">
    <property type="entry name" value="bZIP_2"/>
    <property type="match status" value="1"/>
</dbReference>
<dbReference type="Gene3D" id="3.30.160.60">
    <property type="entry name" value="Classic Zinc Finger"/>
    <property type="match status" value="1"/>
</dbReference>
<evidence type="ECO:0000313" key="4">
    <source>
        <dbReference type="Proteomes" id="UP000772434"/>
    </source>
</evidence>
<dbReference type="AlphaFoldDB" id="A0A9P5PVJ7"/>
<evidence type="ECO:0000313" key="3">
    <source>
        <dbReference type="EMBL" id="KAF9070733.1"/>
    </source>
</evidence>
<comment type="caution">
    <text evidence="3">The sequence shown here is derived from an EMBL/GenBank/DDBJ whole genome shotgun (WGS) entry which is preliminary data.</text>
</comment>
<dbReference type="EMBL" id="JADNRY010000038">
    <property type="protein sequence ID" value="KAF9070733.1"/>
    <property type="molecule type" value="Genomic_DNA"/>
</dbReference>
<accession>A0A9P5PVJ7</accession>
<feature type="non-terminal residue" evidence="3">
    <location>
        <position position="1"/>
    </location>
</feature>
<dbReference type="SMART" id="SM00338">
    <property type="entry name" value="BRLZ"/>
    <property type="match status" value="1"/>
</dbReference>
<feature type="compositionally biased region" description="Polar residues" evidence="1">
    <location>
        <begin position="21"/>
        <end position="31"/>
    </location>
</feature>
<feature type="compositionally biased region" description="Polar residues" evidence="1">
    <location>
        <begin position="46"/>
        <end position="57"/>
    </location>
</feature>
<dbReference type="OrthoDB" id="2257100at2759"/>
<dbReference type="InterPro" id="IPR046347">
    <property type="entry name" value="bZIP_sf"/>
</dbReference>
<feature type="non-terminal residue" evidence="3">
    <location>
        <position position="143"/>
    </location>
</feature>
<evidence type="ECO:0000259" key="2">
    <source>
        <dbReference type="PROSITE" id="PS50217"/>
    </source>
</evidence>
<dbReference type="InterPro" id="IPR004827">
    <property type="entry name" value="bZIP"/>
</dbReference>
<dbReference type="SUPFAM" id="SSF57959">
    <property type="entry name" value="Leucine zipper domain"/>
    <property type="match status" value="1"/>
</dbReference>
<keyword evidence="4" id="KW-1185">Reference proteome</keyword>
<gene>
    <name evidence="3" type="ORF">BDP27DRAFT_1196794</name>
</gene>
<dbReference type="PROSITE" id="PS50217">
    <property type="entry name" value="BZIP"/>
    <property type="match status" value="1"/>
</dbReference>
<dbReference type="PROSITE" id="PS00036">
    <property type="entry name" value="BZIP_BASIC"/>
    <property type="match status" value="1"/>
</dbReference>
<feature type="domain" description="BZIP" evidence="2">
    <location>
        <begin position="78"/>
        <end position="129"/>
    </location>
</feature>
<dbReference type="Proteomes" id="UP000772434">
    <property type="component" value="Unassembled WGS sequence"/>
</dbReference>
<dbReference type="CDD" id="cd12193">
    <property type="entry name" value="bZIP_GCN4"/>
    <property type="match status" value="1"/>
</dbReference>
<proteinExistence type="predicted"/>
<protein>
    <recommendedName>
        <fullName evidence="2">BZIP domain-containing protein</fullName>
    </recommendedName>
</protein>
<evidence type="ECO:0000256" key="1">
    <source>
        <dbReference type="SAM" id="MobiDB-lite"/>
    </source>
</evidence>
<sequence length="143" mass="16806">RSTSTRRYSPDALLGPEAPTQPRNYTHPSVTSRKEIPSYYLKQQRRASPSQTQSSRYLSEDEDDELTEEPLAENATDQEKIEYKRRQNTLAARRSRARKLVYTQQLEATVEHLTQQKEMWRTRALTLRQLLKSHNIPCPDFKD</sequence>